<proteinExistence type="predicted"/>
<keyword evidence="2" id="KW-1185">Reference proteome</keyword>
<accession>A0A0S3F6S9</accession>
<dbReference type="KEGG" id="sbd:ATN00_21830"/>
<keyword evidence="1" id="KW-0614">Plasmid</keyword>
<reference evidence="1 2" key="1">
    <citation type="submission" date="2015-11" db="EMBL/GenBank/DDBJ databases">
        <title>A Two-component Flavoprotein Monooxygenase System MeaXY Responsible for para-Hydroxylation of 2-Methyl-6-ethylaniline and 2,6-Diethylaniline in Sphingobium baderi DE-13.</title>
        <authorList>
            <person name="Cheng M."/>
            <person name="Meng Q."/>
            <person name="Yang Y."/>
            <person name="Chu C."/>
            <person name="Yan X."/>
            <person name="He J."/>
            <person name="Li S."/>
        </authorList>
    </citation>
    <scope>NUCLEOTIDE SEQUENCE [LARGE SCALE GENOMIC DNA]</scope>
    <source>
        <strain evidence="1 2">DE-13</strain>
        <plasmid evidence="2">Plasmid pDE3</plasmid>
    </source>
</reference>
<gene>
    <name evidence="1" type="ORF">ATN00_21830</name>
</gene>
<evidence type="ECO:0000313" key="2">
    <source>
        <dbReference type="Proteomes" id="UP000056968"/>
    </source>
</evidence>
<dbReference type="AlphaFoldDB" id="A0A0S3F6S9"/>
<dbReference type="EMBL" id="CP013267">
    <property type="protein sequence ID" value="ALR23144.1"/>
    <property type="molecule type" value="Genomic_DNA"/>
</dbReference>
<protein>
    <submittedName>
        <fullName evidence="1">Uncharacterized protein</fullName>
    </submittedName>
</protein>
<dbReference type="Proteomes" id="UP000056968">
    <property type="component" value="Plasmid pDE3"/>
</dbReference>
<sequence length="69" mass="7303">MESVPDREHVLLAFASADPQYEYLLAEGAIVDGEYLEGPGFPCAWMPAPPAPSAALLGRGHPVPSELVV</sequence>
<geneLocation type="plasmid" evidence="1 2">
    <name>pDE3</name>
</geneLocation>
<name>A0A0S3F6S9_9SPHN</name>
<evidence type="ECO:0000313" key="1">
    <source>
        <dbReference type="EMBL" id="ALR23144.1"/>
    </source>
</evidence>
<organism evidence="1 2">
    <name type="scientific">Sphingobium baderi</name>
    <dbReference type="NCBI Taxonomy" id="1332080"/>
    <lineage>
        <taxon>Bacteria</taxon>
        <taxon>Pseudomonadati</taxon>
        <taxon>Pseudomonadota</taxon>
        <taxon>Alphaproteobacteria</taxon>
        <taxon>Sphingomonadales</taxon>
        <taxon>Sphingomonadaceae</taxon>
        <taxon>Sphingobium</taxon>
    </lineage>
</organism>